<dbReference type="Proteomes" id="UP000013964">
    <property type="component" value="Chromosome"/>
</dbReference>
<dbReference type="HOGENOM" id="CLU_1509678_0_0_14"/>
<evidence type="ECO:0000313" key="2">
    <source>
        <dbReference type="Proteomes" id="UP000013964"/>
    </source>
</evidence>
<evidence type="ECO:0000313" key="1">
    <source>
        <dbReference type="EMBL" id="AGM25420.1"/>
    </source>
</evidence>
<name>R4UGX9_9MOLU</name>
<dbReference type="RefSeq" id="WP_016339241.1">
    <property type="nucleotide sequence ID" value="NC_021280.1"/>
</dbReference>
<proteinExistence type="predicted"/>
<dbReference type="OrthoDB" id="9825413at2"/>
<protein>
    <submittedName>
        <fullName evidence="1">Uncharacterized protein</fullName>
    </submittedName>
</protein>
<dbReference type="KEGG" id="scr:SCHRY_v1c08450"/>
<sequence length="178" mass="20533">MKNLLSLIGVTGLGLATTTPIIINNNIGFNSKNQEEELKSVTMTHKKAPEKALVGEYKIINFLSSLILATKNSLPQEEEGKEIYFVDTELFSFSKTTLYATWPAFDILFTNLIKEQREFTMEEFYTTKEISYQTYQIIFKLSYTVDKISYTNYFESLPIDADILFNEGLVINSYFDYQ</sequence>
<accession>R4UGX9</accession>
<reference evidence="1 2" key="1">
    <citation type="journal article" date="2013" name="Genome Biol. Evol.">
        <title>Complete genomes of two dipteran-associated spiroplasmas provided insights into the origin, dynamics, and impacts of viral invasion in spiroplasma.</title>
        <authorList>
            <person name="Ku C."/>
            <person name="Lo W.S."/>
            <person name="Chen L.L."/>
            <person name="Kuo C.H."/>
        </authorList>
    </citation>
    <scope>NUCLEOTIDE SEQUENCE [LARGE SCALE GENOMIC DNA]</scope>
    <source>
        <strain evidence="1 2">DF-1</strain>
    </source>
</reference>
<dbReference type="PATRIC" id="fig|1276227.3.peg.854"/>
<keyword evidence="2" id="KW-1185">Reference proteome</keyword>
<dbReference type="EMBL" id="CP005077">
    <property type="protein sequence ID" value="AGM25420.1"/>
    <property type="molecule type" value="Genomic_DNA"/>
</dbReference>
<organism evidence="1 2">
    <name type="scientific">Spiroplasma chrysopicola DF-1</name>
    <dbReference type="NCBI Taxonomy" id="1276227"/>
    <lineage>
        <taxon>Bacteria</taxon>
        <taxon>Bacillati</taxon>
        <taxon>Mycoplasmatota</taxon>
        <taxon>Mollicutes</taxon>
        <taxon>Entomoplasmatales</taxon>
        <taxon>Spiroplasmataceae</taxon>
        <taxon>Spiroplasma</taxon>
    </lineage>
</organism>
<dbReference type="AlphaFoldDB" id="R4UGX9"/>
<gene>
    <name evidence="1" type="ORF">SCHRY_v1c08450</name>
</gene>